<evidence type="ECO:0000313" key="2">
    <source>
        <dbReference type="Proteomes" id="UP000027604"/>
    </source>
</evidence>
<dbReference type="KEGG" id="jag:GJA_334"/>
<proteinExistence type="predicted"/>
<sequence>MVGLAAGAAVLAPPCRRAGLERGAASVKAGFYHRWAVQTRNCCIGSARLAE</sequence>
<gene>
    <name evidence="1" type="ORF">GJA_334</name>
</gene>
<dbReference type="EMBL" id="HG322949">
    <property type="protein sequence ID" value="CDG80995.1"/>
    <property type="molecule type" value="Genomic_DNA"/>
</dbReference>
<organism evidence="1 2">
    <name type="scientific">Janthinobacterium agaricidamnosum NBRC 102515 = DSM 9628</name>
    <dbReference type="NCBI Taxonomy" id="1349767"/>
    <lineage>
        <taxon>Bacteria</taxon>
        <taxon>Pseudomonadati</taxon>
        <taxon>Pseudomonadota</taxon>
        <taxon>Betaproteobacteria</taxon>
        <taxon>Burkholderiales</taxon>
        <taxon>Oxalobacteraceae</taxon>
        <taxon>Janthinobacterium</taxon>
    </lineage>
</organism>
<keyword evidence="2" id="KW-1185">Reference proteome</keyword>
<name>W0V066_9BURK</name>
<reference evidence="1 2" key="1">
    <citation type="journal article" date="2015" name="Genome Announc.">
        <title>Genome Sequence of Mushroom Soft-Rot Pathogen Janthinobacterium agaricidamnosum.</title>
        <authorList>
            <person name="Graupner K."/>
            <person name="Lackner G."/>
            <person name="Hertweck C."/>
        </authorList>
    </citation>
    <scope>NUCLEOTIDE SEQUENCE [LARGE SCALE GENOMIC DNA]</scope>
    <source>
        <strain evidence="2">NBRC 102515 / DSM 9628</strain>
    </source>
</reference>
<dbReference type="RefSeq" id="WP_156484108.1">
    <property type="nucleotide sequence ID" value="NZ_BCTH01000023.1"/>
</dbReference>
<evidence type="ECO:0000313" key="1">
    <source>
        <dbReference type="EMBL" id="CDG80995.1"/>
    </source>
</evidence>
<dbReference type="STRING" id="1349767.GJA_334"/>
<protein>
    <submittedName>
        <fullName evidence="1">Uncharacterized protein</fullName>
    </submittedName>
</protein>
<dbReference type="AlphaFoldDB" id="W0V066"/>
<dbReference type="HOGENOM" id="CLU_3099713_0_0_4"/>
<accession>W0V066</accession>
<dbReference type="Proteomes" id="UP000027604">
    <property type="component" value="Chromosome I"/>
</dbReference>
<dbReference type="PATRIC" id="fig|1349767.4.peg.1022"/>